<proteinExistence type="predicted"/>
<dbReference type="AlphaFoldDB" id="A0A0C1ZXG5"/>
<evidence type="ECO:0000313" key="1">
    <source>
        <dbReference type="EMBL" id="KIG15798.1"/>
    </source>
</evidence>
<comment type="caution">
    <text evidence="1">The sequence shown here is derived from an EMBL/GenBank/DDBJ whole genome shotgun (WGS) entry which is preliminary data.</text>
</comment>
<sequence length="82" mass="8875">MAAAFDATEHPLHSGLIRGVLNFSVRHPQTPLELLLKGLVEIIENNDWGRGATCGVIERLVRIQASPENGSEGEIRGNLCEG</sequence>
<accession>A0A0C1ZXG5</accession>
<evidence type="ECO:0000313" key="2">
    <source>
        <dbReference type="Proteomes" id="UP000031599"/>
    </source>
</evidence>
<gene>
    <name evidence="1" type="ORF">DB30_05216</name>
</gene>
<dbReference type="Proteomes" id="UP000031599">
    <property type="component" value="Unassembled WGS sequence"/>
</dbReference>
<name>A0A0C1ZXG5_9BACT</name>
<organism evidence="1 2">
    <name type="scientific">Enhygromyxa salina</name>
    <dbReference type="NCBI Taxonomy" id="215803"/>
    <lineage>
        <taxon>Bacteria</taxon>
        <taxon>Pseudomonadati</taxon>
        <taxon>Myxococcota</taxon>
        <taxon>Polyangia</taxon>
        <taxon>Nannocystales</taxon>
        <taxon>Nannocystaceae</taxon>
        <taxon>Enhygromyxa</taxon>
    </lineage>
</organism>
<protein>
    <submittedName>
        <fullName evidence="1">Uncharacterized protein</fullName>
    </submittedName>
</protein>
<dbReference type="EMBL" id="JMCC02000047">
    <property type="protein sequence ID" value="KIG15798.1"/>
    <property type="molecule type" value="Genomic_DNA"/>
</dbReference>
<reference evidence="1 2" key="1">
    <citation type="submission" date="2014-12" db="EMBL/GenBank/DDBJ databases">
        <title>Genome assembly of Enhygromyxa salina DSM 15201.</title>
        <authorList>
            <person name="Sharma G."/>
            <person name="Subramanian S."/>
        </authorList>
    </citation>
    <scope>NUCLEOTIDE SEQUENCE [LARGE SCALE GENOMIC DNA]</scope>
    <source>
        <strain evidence="1 2">DSM 15201</strain>
    </source>
</reference>